<keyword evidence="1" id="KW-0812">Transmembrane</keyword>
<evidence type="ECO:0000256" key="1">
    <source>
        <dbReference type="SAM" id="Phobius"/>
    </source>
</evidence>
<keyword evidence="3" id="KW-1185">Reference proteome</keyword>
<evidence type="ECO:0008006" key="4">
    <source>
        <dbReference type="Google" id="ProtNLM"/>
    </source>
</evidence>
<sequence length="130" mass="14123">MSIDRKYLIAALVYAIIGMVLGIYMAASHDHVHHVTHAHILLIGFVVSFVYGIIHKLWIVQPSARLSMVQFIFHQLGAAVLLIGLFLLYGNIIPESTLGPIMGIASVCVLIGMLLMMVIVLAKPGSYVAA</sequence>
<reference evidence="2 3" key="1">
    <citation type="submission" date="2023-08" db="EMBL/GenBank/DDBJ databases">
        <title>Oxalobacteraceae gen .nov., isolated from river sludge outside the plant.</title>
        <authorList>
            <person name="Zhao S.Y."/>
        </authorList>
    </citation>
    <scope>NUCLEOTIDE SEQUENCE [LARGE SCALE GENOMIC DNA]</scope>
    <source>
        <strain evidence="2 3">R-40</strain>
    </source>
</reference>
<feature type="transmembrane region" description="Helical" evidence="1">
    <location>
        <begin position="39"/>
        <end position="59"/>
    </location>
</feature>
<accession>A0ABU1BJH3</accession>
<protein>
    <recommendedName>
        <fullName evidence="4">TonB-dependent receptor</fullName>
    </recommendedName>
</protein>
<name>A0ABU1BJH3_9BURK</name>
<feature type="transmembrane region" description="Helical" evidence="1">
    <location>
        <begin position="101"/>
        <end position="122"/>
    </location>
</feature>
<evidence type="ECO:0000313" key="3">
    <source>
        <dbReference type="Proteomes" id="UP001225596"/>
    </source>
</evidence>
<dbReference type="EMBL" id="JAUYVH010000001">
    <property type="protein sequence ID" value="MDQ9169158.1"/>
    <property type="molecule type" value="Genomic_DNA"/>
</dbReference>
<dbReference type="RefSeq" id="WP_338434991.1">
    <property type="nucleotide sequence ID" value="NZ_JAUYVH010000001.1"/>
</dbReference>
<evidence type="ECO:0000313" key="2">
    <source>
        <dbReference type="EMBL" id="MDQ9169158.1"/>
    </source>
</evidence>
<dbReference type="Proteomes" id="UP001225596">
    <property type="component" value="Unassembled WGS sequence"/>
</dbReference>
<gene>
    <name evidence="2" type="ORF">Q8A64_01910</name>
</gene>
<proteinExistence type="predicted"/>
<keyword evidence="1" id="KW-0472">Membrane</keyword>
<feature type="transmembrane region" description="Helical" evidence="1">
    <location>
        <begin position="71"/>
        <end position="89"/>
    </location>
</feature>
<keyword evidence="1" id="KW-1133">Transmembrane helix</keyword>
<comment type="caution">
    <text evidence="2">The sequence shown here is derived from an EMBL/GenBank/DDBJ whole genome shotgun (WGS) entry which is preliminary data.</text>
</comment>
<organism evidence="2 3">
    <name type="scientific">Keguizhuia sedimenti</name>
    <dbReference type="NCBI Taxonomy" id="3064264"/>
    <lineage>
        <taxon>Bacteria</taxon>
        <taxon>Pseudomonadati</taxon>
        <taxon>Pseudomonadota</taxon>
        <taxon>Betaproteobacteria</taxon>
        <taxon>Burkholderiales</taxon>
        <taxon>Oxalobacteraceae</taxon>
        <taxon>Keguizhuia</taxon>
    </lineage>
</organism>
<feature type="transmembrane region" description="Helical" evidence="1">
    <location>
        <begin position="7"/>
        <end position="27"/>
    </location>
</feature>